<dbReference type="GO" id="GO:0006665">
    <property type="term" value="P:sphingolipid metabolic process"/>
    <property type="evidence" value="ECO:0007669"/>
    <property type="project" value="UniProtKB-KW"/>
</dbReference>
<evidence type="ECO:0000313" key="16">
    <source>
        <dbReference type="Proteomes" id="UP000284375"/>
    </source>
</evidence>
<keyword evidence="7" id="KW-0378">Hydrolase</keyword>
<evidence type="ECO:0000256" key="10">
    <source>
        <dbReference type="ARBA" id="ARBA00022989"/>
    </source>
</evidence>
<keyword evidence="6" id="KW-0479">Metal-binding</keyword>
<feature type="transmembrane region" description="Helical" evidence="13">
    <location>
        <begin position="465"/>
        <end position="486"/>
    </location>
</feature>
<dbReference type="PANTHER" id="PTHR16320">
    <property type="entry name" value="SPHINGOMYELINASE FAMILY MEMBER"/>
    <property type="match status" value="1"/>
</dbReference>
<feature type="transmembrane region" description="Helical" evidence="13">
    <location>
        <begin position="426"/>
        <end position="445"/>
    </location>
</feature>
<dbReference type="GO" id="GO:0004767">
    <property type="term" value="F:sphingomyelin phosphodiesterase activity"/>
    <property type="evidence" value="ECO:0007669"/>
    <property type="project" value="InterPro"/>
</dbReference>
<keyword evidence="8" id="KW-0460">Magnesium</keyword>
<comment type="subcellular location">
    <subcellularLocation>
        <location evidence="1">Membrane</location>
        <topology evidence="1">Multi-pass membrane protein</topology>
    </subcellularLocation>
</comment>
<evidence type="ECO:0000256" key="4">
    <source>
        <dbReference type="ARBA" id="ARBA00006335"/>
    </source>
</evidence>
<keyword evidence="11" id="KW-0443">Lipid metabolism</keyword>
<evidence type="ECO:0000256" key="13">
    <source>
        <dbReference type="SAM" id="Phobius"/>
    </source>
</evidence>
<organism evidence="15 16">
    <name type="scientific">Cytospora chrysosperma</name>
    <name type="common">Cytospora canker fungus</name>
    <name type="synonym">Sphaeria chrysosperma</name>
    <dbReference type="NCBI Taxonomy" id="252740"/>
    <lineage>
        <taxon>Eukaryota</taxon>
        <taxon>Fungi</taxon>
        <taxon>Dikarya</taxon>
        <taxon>Ascomycota</taxon>
        <taxon>Pezizomycotina</taxon>
        <taxon>Sordariomycetes</taxon>
        <taxon>Sordariomycetidae</taxon>
        <taxon>Diaporthales</taxon>
        <taxon>Cytosporaceae</taxon>
        <taxon>Cytospora</taxon>
    </lineage>
</organism>
<evidence type="ECO:0000256" key="6">
    <source>
        <dbReference type="ARBA" id="ARBA00022723"/>
    </source>
</evidence>
<keyword evidence="9" id="KW-0746">Sphingolipid metabolism</keyword>
<evidence type="ECO:0000256" key="7">
    <source>
        <dbReference type="ARBA" id="ARBA00022801"/>
    </source>
</evidence>
<dbReference type="EMBL" id="LJZO01000006">
    <property type="protein sequence ID" value="ROW01458.1"/>
    <property type="molecule type" value="Genomic_DNA"/>
</dbReference>
<dbReference type="SUPFAM" id="SSF56219">
    <property type="entry name" value="DNase I-like"/>
    <property type="match status" value="1"/>
</dbReference>
<dbReference type="GO" id="GO:0016020">
    <property type="term" value="C:membrane"/>
    <property type="evidence" value="ECO:0007669"/>
    <property type="project" value="UniProtKB-SubCell"/>
</dbReference>
<evidence type="ECO:0000256" key="1">
    <source>
        <dbReference type="ARBA" id="ARBA00004141"/>
    </source>
</evidence>
<reference evidence="15 16" key="1">
    <citation type="submission" date="2015-09" db="EMBL/GenBank/DDBJ databases">
        <title>Host preference determinants of Valsa canker pathogens revealed by comparative genomics.</title>
        <authorList>
            <person name="Yin Z."/>
            <person name="Huang L."/>
        </authorList>
    </citation>
    <scope>NUCLEOTIDE SEQUENCE [LARGE SCALE GENOMIC DNA]</scope>
    <source>
        <strain evidence="15 16">YSFL</strain>
    </source>
</reference>
<dbReference type="PANTHER" id="PTHR16320:SF24">
    <property type="entry name" value="PHOSPHODIESTERASE, PUTATIVE-RELATED"/>
    <property type="match status" value="1"/>
</dbReference>
<dbReference type="InterPro" id="IPR038772">
    <property type="entry name" value="Sph/SMPD2-like"/>
</dbReference>
<dbReference type="InterPro" id="IPR036691">
    <property type="entry name" value="Endo/exonu/phosph_ase_sf"/>
</dbReference>
<keyword evidence="16" id="KW-1185">Reference proteome</keyword>
<comment type="pathway">
    <text evidence="2">Lipid metabolism; sphingolipid metabolism.</text>
</comment>
<evidence type="ECO:0000256" key="8">
    <source>
        <dbReference type="ARBA" id="ARBA00022842"/>
    </source>
</evidence>
<proteinExistence type="inferred from homology"/>
<dbReference type="GO" id="GO:0046872">
    <property type="term" value="F:metal ion binding"/>
    <property type="evidence" value="ECO:0007669"/>
    <property type="project" value="UniProtKB-KW"/>
</dbReference>
<sequence length="526" mass="57878">MDNPLPLEINLITLNCWGLKFNISKLRQPRLQEIARQLAQASPRPDIVCLQEVWAHSDYLAICHETRHLLPHGKFYFSGAFGGGLAILSRWPVEEASMVPYVLSGRPTAFWRGDWYVGKGVACARVRLGGGEVLEVFNTHTHAPYSSDRGDTYRVHREAQAWQLAKLLRAAAERGHLVVAAGDFNMTPLSPAHAIITGCAPVRDVWRVLHPDSSLGCCADDEVERARGRDVPGARFNVLENGVTSNSVFNTWRWTKAEQKRLGPGRPAVAVAPEVADPRGKRLDYIFASTAARELEDGSIGGWVVRDARVGMMQRHPELGCSLSDHFSVEATLVFHQTSRGGTGSLRWPLPPGTRSSLSAFRRSTPLPMQAYSVLDSSASLDNQLLSSLSLYPASTPFTTSDYDALLSSLASYQAREATQTRYRTVHFFSWVAVTVACYIAVWFIPTHSDSLTAAQNHGINFVLLLLSSLGLAAGCVDGLMALLFFRGSEKRALMEYEWELKNRRSLAAGEAPPGVAEEDIGVMKC</sequence>
<comment type="pathway">
    <text evidence="3">Sphingolipid metabolism.</text>
</comment>
<evidence type="ECO:0000313" key="15">
    <source>
        <dbReference type="EMBL" id="ROW01458.1"/>
    </source>
</evidence>
<dbReference type="InterPro" id="IPR005135">
    <property type="entry name" value="Endo/exonuclease/phosphatase"/>
</dbReference>
<dbReference type="FunFam" id="3.60.10.10:FF:000059">
    <property type="entry name" value="Inositol phosphosphingolipids phospholipase C"/>
    <property type="match status" value="1"/>
</dbReference>
<name>A0A423WDL3_CYTCH</name>
<dbReference type="Pfam" id="PF03372">
    <property type="entry name" value="Exo_endo_phos"/>
    <property type="match status" value="1"/>
</dbReference>
<evidence type="ECO:0000256" key="12">
    <source>
        <dbReference type="ARBA" id="ARBA00023136"/>
    </source>
</evidence>
<keyword evidence="12 13" id="KW-0472">Membrane</keyword>
<evidence type="ECO:0000256" key="11">
    <source>
        <dbReference type="ARBA" id="ARBA00023098"/>
    </source>
</evidence>
<dbReference type="Gene3D" id="3.60.10.10">
    <property type="entry name" value="Endonuclease/exonuclease/phosphatase"/>
    <property type="match status" value="1"/>
</dbReference>
<protein>
    <recommendedName>
        <fullName evidence="14">Endonuclease/exonuclease/phosphatase domain-containing protein</fullName>
    </recommendedName>
</protein>
<keyword evidence="5 13" id="KW-0812">Transmembrane</keyword>
<accession>A0A423WDL3</accession>
<dbReference type="STRING" id="252740.A0A423WDL3"/>
<keyword evidence="10 13" id="KW-1133">Transmembrane helix</keyword>
<evidence type="ECO:0000256" key="5">
    <source>
        <dbReference type="ARBA" id="ARBA00022692"/>
    </source>
</evidence>
<dbReference type="OrthoDB" id="387657at2759"/>
<evidence type="ECO:0000256" key="9">
    <source>
        <dbReference type="ARBA" id="ARBA00022919"/>
    </source>
</evidence>
<comment type="caution">
    <text evidence="15">The sequence shown here is derived from an EMBL/GenBank/DDBJ whole genome shotgun (WGS) entry which is preliminary data.</text>
</comment>
<dbReference type="Proteomes" id="UP000284375">
    <property type="component" value="Unassembled WGS sequence"/>
</dbReference>
<comment type="similarity">
    <text evidence="4">Belongs to the neutral sphingomyelinase family.</text>
</comment>
<evidence type="ECO:0000256" key="3">
    <source>
        <dbReference type="ARBA" id="ARBA00004991"/>
    </source>
</evidence>
<evidence type="ECO:0000256" key="2">
    <source>
        <dbReference type="ARBA" id="ARBA00004760"/>
    </source>
</evidence>
<feature type="domain" description="Endonuclease/exonuclease/phosphatase" evidence="14">
    <location>
        <begin position="12"/>
        <end position="326"/>
    </location>
</feature>
<evidence type="ECO:0000259" key="14">
    <source>
        <dbReference type="Pfam" id="PF03372"/>
    </source>
</evidence>
<gene>
    <name evidence="15" type="ORF">VSDG_02027</name>
</gene>
<dbReference type="AlphaFoldDB" id="A0A423WDL3"/>